<evidence type="ECO:0000256" key="1">
    <source>
        <dbReference type="ARBA" id="ARBA00006718"/>
    </source>
</evidence>
<dbReference type="SUPFAM" id="SSF89360">
    <property type="entry name" value="HesB-like domain"/>
    <property type="match status" value="1"/>
</dbReference>
<organism evidence="3 4">
    <name type="scientific">Steroidobacter agaridevorans</name>
    <dbReference type="NCBI Taxonomy" id="2695856"/>
    <lineage>
        <taxon>Bacteria</taxon>
        <taxon>Pseudomonadati</taxon>
        <taxon>Pseudomonadota</taxon>
        <taxon>Gammaproteobacteria</taxon>
        <taxon>Steroidobacterales</taxon>
        <taxon>Steroidobacteraceae</taxon>
        <taxon>Steroidobacter</taxon>
    </lineage>
</organism>
<dbReference type="InterPro" id="IPR000361">
    <property type="entry name" value="ATAP_core_dom"/>
</dbReference>
<dbReference type="GO" id="GO:0005829">
    <property type="term" value="C:cytosol"/>
    <property type="evidence" value="ECO:0007669"/>
    <property type="project" value="TreeGrafter"/>
</dbReference>
<proteinExistence type="inferred from homology"/>
<dbReference type="AlphaFoldDB" id="A0A829YAY1"/>
<dbReference type="Pfam" id="PF01521">
    <property type="entry name" value="Fe-S_biosyn"/>
    <property type="match status" value="1"/>
</dbReference>
<dbReference type="Proteomes" id="UP000445000">
    <property type="component" value="Unassembled WGS sequence"/>
</dbReference>
<dbReference type="InterPro" id="IPR016092">
    <property type="entry name" value="ATAP"/>
</dbReference>
<dbReference type="PANTHER" id="PTHR10072">
    <property type="entry name" value="IRON-SULFUR CLUSTER ASSEMBLY PROTEIN"/>
    <property type="match status" value="1"/>
</dbReference>
<dbReference type="GO" id="GO:0051537">
    <property type="term" value="F:2 iron, 2 sulfur cluster binding"/>
    <property type="evidence" value="ECO:0007669"/>
    <property type="project" value="TreeGrafter"/>
</dbReference>
<dbReference type="InterPro" id="IPR050322">
    <property type="entry name" value="Fe-S_cluster_asmbl/transfer"/>
</dbReference>
<evidence type="ECO:0000313" key="4">
    <source>
        <dbReference type="Proteomes" id="UP000445000"/>
    </source>
</evidence>
<comment type="caution">
    <text evidence="3">The sequence shown here is derived from an EMBL/GenBank/DDBJ whole genome shotgun (WGS) entry which is preliminary data.</text>
</comment>
<dbReference type="EMBL" id="BLJN01000002">
    <property type="protein sequence ID" value="GFE80370.1"/>
    <property type="molecule type" value="Genomic_DNA"/>
</dbReference>
<keyword evidence="4" id="KW-1185">Reference proteome</keyword>
<feature type="domain" description="Core" evidence="2">
    <location>
        <begin position="14"/>
        <end position="116"/>
    </location>
</feature>
<dbReference type="Gene3D" id="2.60.300.12">
    <property type="entry name" value="HesB-like domain"/>
    <property type="match status" value="1"/>
</dbReference>
<evidence type="ECO:0000313" key="3">
    <source>
        <dbReference type="EMBL" id="GFE80370.1"/>
    </source>
</evidence>
<protein>
    <submittedName>
        <fullName evidence="3">Iron-binding protein IscA</fullName>
    </submittedName>
</protein>
<evidence type="ECO:0000259" key="2">
    <source>
        <dbReference type="Pfam" id="PF01521"/>
    </source>
</evidence>
<sequence>MIQQAAAITLVHAMSISLTPAAADRVQSFLTRRGHGLGLRLAVKKTGCSGFAYVVNYADDVGSNDVVFEDRGVKVIVDRDSLDYINGTEVDFVKQGLNEAFRFRNPKAKGECGCGESFSV</sequence>
<dbReference type="PANTHER" id="PTHR10072:SF41">
    <property type="entry name" value="IRON-SULFUR CLUSTER ASSEMBLY 1 HOMOLOG, MITOCHONDRIAL"/>
    <property type="match status" value="1"/>
</dbReference>
<dbReference type="InterPro" id="IPR035903">
    <property type="entry name" value="HesB-like_dom_sf"/>
</dbReference>
<accession>A0A829YAY1</accession>
<reference evidence="4" key="1">
    <citation type="submission" date="2020-01" db="EMBL/GenBank/DDBJ databases">
        <title>'Steroidobacter agaridevorans' sp. nov., agar-degrading bacteria isolated from rhizosphere soils.</title>
        <authorList>
            <person name="Ikenaga M."/>
            <person name="Kataoka M."/>
            <person name="Murouchi A."/>
            <person name="Katsuragi S."/>
            <person name="Sakai M."/>
        </authorList>
    </citation>
    <scope>NUCLEOTIDE SEQUENCE [LARGE SCALE GENOMIC DNA]</scope>
    <source>
        <strain evidence="4">YU21-B</strain>
    </source>
</reference>
<name>A0A829YAY1_9GAMM</name>
<dbReference type="NCBIfam" id="TIGR00049">
    <property type="entry name" value="iron-sulfur cluster assembly accessory protein"/>
    <property type="match status" value="1"/>
</dbReference>
<dbReference type="PROSITE" id="PS01152">
    <property type="entry name" value="HESB"/>
    <property type="match status" value="1"/>
</dbReference>
<dbReference type="GO" id="GO:0016226">
    <property type="term" value="P:iron-sulfur cluster assembly"/>
    <property type="evidence" value="ECO:0007669"/>
    <property type="project" value="InterPro"/>
</dbReference>
<dbReference type="InterPro" id="IPR017870">
    <property type="entry name" value="FeS_cluster_insertion_CS"/>
</dbReference>
<gene>
    <name evidence="3" type="primary">iscA</name>
    <name evidence="3" type="ORF">GCM10011487_23700</name>
</gene>
<comment type="similarity">
    <text evidence="1">Belongs to the HesB/IscA family.</text>
</comment>